<sequence>MQSQRYLDSSVGRFFWDSSKMSDTENTTQPLIGASSHTAVDVAMEERPRPSRAYKIAGFTLLGCVLIVGQAAIAYFLLSQNSDIKSLEEQNNQIKSQLSSGRSAAIPARMHMPMNAFSDVLSDTTETDVPAGVPEKPEVPLTSCQKEAAGLKPVQRRADPRIPGIKKLCHSCLGRQHVANGSDGCRKLRAAEADFSQPSTAKYTFATFY</sequence>
<keyword evidence="2" id="KW-0812">Transmembrane</keyword>
<dbReference type="GO" id="GO:0019882">
    <property type="term" value="P:antigen processing and presentation"/>
    <property type="evidence" value="ECO:0007669"/>
    <property type="project" value="InterPro"/>
</dbReference>
<name>A0A437DEP7_ORYJA</name>
<reference evidence="4 5" key="2">
    <citation type="submission" date="2019-01" db="EMBL/GenBank/DDBJ databases">
        <title>A chromosome length genome reference of the Java medaka (oryzias javanicus).</title>
        <authorList>
            <person name="Herpin A."/>
            <person name="Takehana Y."/>
            <person name="Naruse K."/>
            <person name="Ansai S."/>
            <person name="Kawaguchi M."/>
        </authorList>
    </citation>
    <scope>NUCLEOTIDE SEQUENCE [LARGE SCALE GENOMIC DNA]</scope>
    <source>
        <strain evidence="4">RS831</strain>
        <tissue evidence="4">Whole body</tissue>
    </source>
</reference>
<feature type="coiled-coil region" evidence="1">
    <location>
        <begin position="77"/>
        <end position="104"/>
    </location>
</feature>
<organism evidence="4 5">
    <name type="scientific">Oryzias javanicus</name>
    <name type="common">Javanese ricefish</name>
    <name type="synonym">Aplocheilus javanicus</name>
    <dbReference type="NCBI Taxonomy" id="123683"/>
    <lineage>
        <taxon>Eukaryota</taxon>
        <taxon>Metazoa</taxon>
        <taxon>Chordata</taxon>
        <taxon>Craniata</taxon>
        <taxon>Vertebrata</taxon>
        <taxon>Euteleostomi</taxon>
        <taxon>Actinopterygii</taxon>
        <taxon>Neopterygii</taxon>
        <taxon>Teleostei</taxon>
        <taxon>Neoteleostei</taxon>
        <taxon>Acanthomorphata</taxon>
        <taxon>Ovalentaria</taxon>
        <taxon>Atherinomorphae</taxon>
        <taxon>Beloniformes</taxon>
        <taxon>Adrianichthyidae</taxon>
        <taxon>Oryziinae</taxon>
        <taxon>Oryzias</taxon>
    </lineage>
</organism>
<keyword evidence="1" id="KW-0175">Coiled coil</keyword>
<dbReference type="AlphaFoldDB" id="A0A437DEP7"/>
<dbReference type="Pfam" id="PF09307">
    <property type="entry name" value="MHC2-interact"/>
    <property type="match status" value="1"/>
</dbReference>
<accession>A0A437DEP7</accession>
<dbReference type="GO" id="GO:0006955">
    <property type="term" value="P:immune response"/>
    <property type="evidence" value="ECO:0007669"/>
    <property type="project" value="InterPro"/>
</dbReference>
<dbReference type="Proteomes" id="UP000283210">
    <property type="component" value="Chromosome 4"/>
</dbReference>
<dbReference type="InterPro" id="IPR015386">
    <property type="entry name" value="MHC_II-assoc_invar/CLIP_MHC-bd"/>
</dbReference>
<protein>
    <recommendedName>
        <fullName evidence="3">MHC class II-associated invariant chain/CLIP MHC II-interacting domain-containing protein</fullName>
    </recommendedName>
</protein>
<feature type="transmembrane region" description="Helical" evidence="2">
    <location>
        <begin position="56"/>
        <end position="78"/>
    </location>
</feature>
<keyword evidence="2" id="KW-0472">Membrane</keyword>
<reference evidence="4 5" key="1">
    <citation type="submission" date="2018-11" db="EMBL/GenBank/DDBJ databases">
        <authorList>
            <person name="Lopez-Roques C."/>
            <person name="Donnadieu C."/>
            <person name="Bouchez O."/>
            <person name="Klopp C."/>
            <person name="Cabau C."/>
            <person name="Zahm M."/>
        </authorList>
    </citation>
    <scope>NUCLEOTIDE SEQUENCE [LARGE SCALE GENOMIC DNA]</scope>
    <source>
        <strain evidence="4">RS831</strain>
        <tissue evidence="4">Whole body</tissue>
    </source>
</reference>
<feature type="domain" description="MHC class II-associated invariant chain/CLIP MHC II-interacting" evidence="3">
    <location>
        <begin position="27"/>
        <end position="126"/>
    </location>
</feature>
<dbReference type="GO" id="GO:0006886">
    <property type="term" value="P:intracellular protein transport"/>
    <property type="evidence" value="ECO:0007669"/>
    <property type="project" value="InterPro"/>
</dbReference>
<evidence type="ECO:0000259" key="3">
    <source>
        <dbReference type="Pfam" id="PF09307"/>
    </source>
</evidence>
<keyword evidence="2" id="KW-1133">Transmembrane helix</keyword>
<gene>
    <name evidence="4" type="ORF">OJAV_G00032100</name>
</gene>
<evidence type="ECO:0000256" key="1">
    <source>
        <dbReference type="SAM" id="Coils"/>
    </source>
</evidence>
<dbReference type="OrthoDB" id="406800at2759"/>
<proteinExistence type="predicted"/>
<evidence type="ECO:0000313" key="4">
    <source>
        <dbReference type="EMBL" id="RVE73519.1"/>
    </source>
</evidence>
<keyword evidence="5" id="KW-1185">Reference proteome</keyword>
<evidence type="ECO:0000313" key="5">
    <source>
        <dbReference type="Proteomes" id="UP000283210"/>
    </source>
</evidence>
<evidence type="ECO:0000256" key="2">
    <source>
        <dbReference type="SAM" id="Phobius"/>
    </source>
</evidence>
<dbReference type="GO" id="GO:0042289">
    <property type="term" value="F:MHC class II protein binding"/>
    <property type="evidence" value="ECO:0007669"/>
    <property type="project" value="InterPro"/>
</dbReference>
<dbReference type="EMBL" id="CM012440">
    <property type="protein sequence ID" value="RVE73519.1"/>
    <property type="molecule type" value="Genomic_DNA"/>
</dbReference>
<dbReference type="GO" id="GO:0016020">
    <property type="term" value="C:membrane"/>
    <property type="evidence" value="ECO:0007669"/>
    <property type="project" value="InterPro"/>
</dbReference>